<name>A0A401UDA7_9BACT</name>
<protein>
    <submittedName>
        <fullName evidence="1">Uncharacterized protein</fullName>
    </submittedName>
</protein>
<organism evidence="1 2">
    <name type="scientific">Chryseotalea sanaruensis</name>
    <dbReference type="NCBI Taxonomy" id="2482724"/>
    <lineage>
        <taxon>Bacteria</taxon>
        <taxon>Pseudomonadati</taxon>
        <taxon>Bacteroidota</taxon>
        <taxon>Cytophagia</taxon>
        <taxon>Cytophagales</taxon>
        <taxon>Chryseotaleaceae</taxon>
        <taxon>Chryseotalea</taxon>
    </lineage>
</organism>
<evidence type="ECO:0000313" key="1">
    <source>
        <dbReference type="EMBL" id="GCC52876.1"/>
    </source>
</evidence>
<dbReference type="EMBL" id="BHXQ01000005">
    <property type="protein sequence ID" value="GCC52876.1"/>
    <property type="molecule type" value="Genomic_DNA"/>
</dbReference>
<comment type="caution">
    <text evidence="1">The sequence shown here is derived from an EMBL/GenBank/DDBJ whole genome shotgun (WGS) entry which is preliminary data.</text>
</comment>
<dbReference type="Proteomes" id="UP000288227">
    <property type="component" value="Unassembled WGS sequence"/>
</dbReference>
<gene>
    <name evidence="1" type="ORF">SanaruYs_31150</name>
</gene>
<sequence length="184" mass="20778">MLTIVSSVVLAGGIDNPKASSKIAIMQKDADHIQLFYKNTKVTTIEVSIYDTENKLLFTEVIRKSDGFIRPYDLSAMKKGEYTVVVNDGTEEFVEKINTSNRKVLLLSNVISMKKKDSFLLTVADEKAKRFTVRITDQNDRVLYEQEESLNKQYSKIYNFANNTEGLKFLVTTDQGASTLISAK</sequence>
<accession>A0A401UDA7</accession>
<dbReference type="AlphaFoldDB" id="A0A401UDA7"/>
<keyword evidence="2" id="KW-1185">Reference proteome</keyword>
<evidence type="ECO:0000313" key="2">
    <source>
        <dbReference type="Proteomes" id="UP000288227"/>
    </source>
</evidence>
<proteinExistence type="predicted"/>
<reference evidence="1 2" key="1">
    <citation type="submission" date="2018-11" db="EMBL/GenBank/DDBJ databases">
        <title>Chryseotalea sanarue gen. nov., sp., nov., a member of the family Cytophagaceae, isolated from a brackish lake in Hamamatsu Japan.</title>
        <authorList>
            <person name="Maejima Y."/>
            <person name="Iino T."/>
            <person name="Muraguchi Y."/>
            <person name="Fukuda K."/>
            <person name="Ohkuma M."/>
            <person name="Moriuchi R."/>
            <person name="Dohra H."/>
            <person name="Kimbara K."/>
            <person name="Shintani M."/>
        </authorList>
    </citation>
    <scope>NUCLEOTIDE SEQUENCE [LARGE SCALE GENOMIC DNA]</scope>
    <source>
        <strain evidence="1 2">Ys</strain>
    </source>
</reference>